<reference evidence="5 6" key="1">
    <citation type="submission" date="2013-02" db="EMBL/GenBank/DDBJ databases">
        <title>The Genome Sequence of Acinetobacter sp. CIP 56.2.</title>
        <authorList>
            <consortium name="The Broad Institute Genome Sequencing Platform"/>
            <consortium name="The Broad Institute Genome Sequencing Center for Infectious Disease"/>
            <person name="Cerqueira G."/>
            <person name="Feldgarden M."/>
            <person name="Courvalin P."/>
            <person name="Perichon B."/>
            <person name="Grillot-Courvalin C."/>
            <person name="Clermont D."/>
            <person name="Rocha E."/>
            <person name="Yoon E.-J."/>
            <person name="Nemec A."/>
            <person name="Walker B."/>
            <person name="Young S.K."/>
            <person name="Zeng Q."/>
            <person name="Gargeya S."/>
            <person name="Fitzgerald M."/>
            <person name="Haas B."/>
            <person name="Abouelleil A."/>
            <person name="Alvarado L."/>
            <person name="Arachchi H.M."/>
            <person name="Berlin A.M."/>
            <person name="Chapman S.B."/>
            <person name="Dewar J."/>
            <person name="Goldberg J."/>
            <person name="Griggs A."/>
            <person name="Gujja S."/>
            <person name="Hansen M."/>
            <person name="Howarth C."/>
            <person name="Imamovic A."/>
            <person name="Larimer J."/>
            <person name="McCowan C."/>
            <person name="Murphy C."/>
            <person name="Neiman D."/>
            <person name="Pearson M."/>
            <person name="Priest M."/>
            <person name="Roberts A."/>
            <person name="Saif S."/>
            <person name="Shea T."/>
            <person name="Sisk P."/>
            <person name="Sykes S."/>
            <person name="Wortman J."/>
            <person name="Nusbaum C."/>
            <person name="Birren B."/>
        </authorList>
    </citation>
    <scope>NUCLEOTIDE SEQUENCE [LARGE SCALE GENOMIC DNA]</scope>
    <source>
        <strain evidence="5 6">CIP 56.2</strain>
    </source>
</reference>
<dbReference type="Proteomes" id="UP000013209">
    <property type="component" value="Unassembled WGS sequence"/>
</dbReference>
<evidence type="ECO:0000256" key="2">
    <source>
        <dbReference type="ARBA" id="ARBA00022801"/>
    </source>
</evidence>
<evidence type="ECO:0000313" key="5">
    <source>
        <dbReference type="EMBL" id="ENV08615.1"/>
    </source>
</evidence>
<dbReference type="EC" id="3.1.1.-" evidence="3"/>
<dbReference type="InterPro" id="IPR002018">
    <property type="entry name" value="CarbesteraseB"/>
</dbReference>
<dbReference type="EMBL" id="APPH01000015">
    <property type="protein sequence ID" value="ENV08615.1"/>
    <property type="molecule type" value="Genomic_DNA"/>
</dbReference>
<dbReference type="STRING" id="1144672.F966_03289"/>
<evidence type="ECO:0000313" key="6">
    <source>
        <dbReference type="Proteomes" id="UP000013209"/>
    </source>
</evidence>
<organism evidence="5 6">
    <name type="scientific">Acinetobacter higginsii</name>
    <dbReference type="NCBI Taxonomy" id="70347"/>
    <lineage>
        <taxon>Bacteria</taxon>
        <taxon>Pseudomonadati</taxon>
        <taxon>Pseudomonadota</taxon>
        <taxon>Gammaproteobacteria</taxon>
        <taxon>Moraxellales</taxon>
        <taxon>Moraxellaceae</taxon>
        <taxon>Acinetobacter</taxon>
    </lineage>
</organism>
<dbReference type="HOGENOM" id="CLU_006586_13_0_6"/>
<dbReference type="RefSeq" id="WP_004807090.1">
    <property type="nucleotide sequence ID" value="NZ_KB849440.1"/>
</dbReference>
<dbReference type="AlphaFoldDB" id="N8XNH3"/>
<dbReference type="SUPFAM" id="SSF53474">
    <property type="entry name" value="alpha/beta-Hydrolases"/>
    <property type="match status" value="1"/>
</dbReference>
<dbReference type="PROSITE" id="PS00941">
    <property type="entry name" value="CARBOXYLESTERASE_B_2"/>
    <property type="match status" value="1"/>
</dbReference>
<protein>
    <recommendedName>
        <fullName evidence="3">Carboxylic ester hydrolase</fullName>
        <ecNumber evidence="3">3.1.1.-</ecNumber>
    </recommendedName>
</protein>
<dbReference type="PROSITE" id="PS00122">
    <property type="entry name" value="CARBOXYLESTERASE_B_1"/>
    <property type="match status" value="1"/>
</dbReference>
<feature type="domain" description="Carboxylesterase type B" evidence="4">
    <location>
        <begin position="28"/>
        <end position="505"/>
    </location>
</feature>
<dbReference type="InterPro" id="IPR029058">
    <property type="entry name" value="AB_hydrolase_fold"/>
</dbReference>
<keyword evidence="2 3" id="KW-0378">Hydrolase</keyword>
<proteinExistence type="inferred from homology"/>
<dbReference type="InterPro" id="IPR019826">
    <property type="entry name" value="Carboxylesterase_B_AS"/>
</dbReference>
<dbReference type="Pfam" id="PF00135">
    <property type="entry name" value="COesterase"/>
    <property type="match status" value="1"/>
</dbReference>
<dbReference type="InterPro" id="IPR019819">
    <property type="entry name" value="Carboxylesterase_B_CS"/>
</dbReference>
<dbReference type="eggNOG" id="COG2272">
    <property type="taxonomic scope" value="Bacteria"/>
</dbReference>
<dbReference type="Gene3D" id="3.40.50.1820">
    <property type="entry name" value="alpha/beta hydrolase"/>
    <property type="match status" value="1"/>
</dbReference>
<evidence type="ECO:0000256" key="1">
    <source>
        <dbReference type="ARBA" id="ARBA00005964"/>
    </source>
</evidence>
<dbReference type="PANTHER" id="PTHR11559">
    <property type="entry name" value="CARBOXYLESTERASE"/>
    <property type="match status" value="1"/>
</dbReference>
<evidence type="ECO:0000259" key="4">
    <source>
        <dbReference type="Pfam" id="PF00135"/>
    </source>
</evidence>
<feature type="signal peptide" evidence="3">
    <location>
        <begin position="1"/>
        <end position="23"/>
    </location>
</feature>
<dbReference type="InterPro" id="IPR050309">
    <property type="entry name" value="Type-B_Carboxylest/Lipase"/>
</dbReference>
<comment type="similarity">
    <text evidence="1 3">Belongs to the type-B carboxylesterase/lipase family.</text>
</comment>
<dbReference type="ESTHER" id="9gamm-n9l772">
    <property type="family name" value="Carb_B_Bacteria"/>
</dbReference>
<dbReference type="GO" id="GO:0016787">
    <property type="term" value="F:hydrolase activity"/>
    <property type="evidence" value="ECO:0007669"/>
    <property type="project" value="UniProtKB-KW"/>
</dbReference>
<sequence length="519" mass="57040">MKLSKFKLSVCTLFTLSITATHAYELSDIVDTSNGQIQGVAESSLIRFQGIPYAEAPIGVRRWEAPVEKRKLDAVYYAGNLANTCATTTNLGGFSKISDSEDCLYLNVYVPKNVSLDKNQKAPVLFWIPGGGLQTGSANEYDPQYFIDKGIIVVTINYRLGPFGFFYNPSTANKDAAFINLGLMDQQAALKWVNKNIESFGGDAKNITIFGESAGGQSVLANIFSPLSKNLFQKAIAASGSYHADLKNVADAKQVTHTIAQKLNCVGDAAAVSACLKSKPTEQFLTPDISSLFNDGFFIDNTTLNKSFYQSIESNEFNVSSMINGFNTDEGSFFAGVIENSLGRKMNYDDYVGSLIGLYGKNTQKHIIKNKKPNASTDYTQAFSEDLGKYKFVCPTIKFNDLFSKKVALYSYEFADKSAPQYIKPISIAYGAYHTGELAYLFKNFRGANGSLTKLNPSQAELSKTMVNYWANFIKTGNPNGDALVNWAQYQNNAKNTLLFKTDGAKLIQEHSSNRSCPK</sequence>
<name>N8XNH3_9GAMM</name>
<evidence type="ECO:0000256" key="3">
    <source>
        <dbReference type="RuleBase" id="RU361235"/>
    </source>
</evidence>
<feature type="chain" id="PRO_5005142168" description="Carboxylic ester hydrolase" evidence="3">
    <location>
        <begin position="24"/>
        <end position="519"/>
    </location>
</feature>
<comment type="caution">
    <text evidence="5">The sequence shown here is derived from an EMBL/GenBank/DDBJ whole genome shotgun (WGS) entry which is preliminary data.</text>
</comment>
<dbReference type="PATRIC" id="fig|1144672.3.peg.3171"/>
<gene>
    <name evidence="5" type="ORF">F966_03289</name>
</gene>
<accession>N8XNH3</accession>
<keyword evidence="3" id="KW-0732">Signal</keyword>